<dbReference type="InterPro" id="IPR013083">
    <property type="entry name" value="Znf_RING/FYVE/PHD"/>
</dbReference>
<dbReference type="Gene3D" id="3.30.40.10">
    <property type="entry name" value="Zinc/RING finger domain, C3HC4 (zinc finger)"/>
    <property type="match status" value="1"/>
</dbReference>
<feature type="domain" description="U-box" evidence="2">
    <location>
        <begin position="3"/>
        <end position="76"/>
    </location>
</feature>
<dbReference type="SUPFAM" id="SSF57850">
    <property type="entry name" value="RING/U-box"/>
    <property type="match status" value="1"/>
</dbReference>
<dbReference type="RefSeq" id="XP_008618248.1">
    <property type="nucleotide sequence ID" value="XM_008620026.1"/>
</dbReference>
<evidence type="ECO:0000313" key="4">
    <source>
        <dbReference type="Proteomes" id="UP000030762"/>
    </source>
</evidence>
<dbReference type="SMART" id="SM00504">
    <property type="entry name" value="Ubox"/>
    <property type="match status" value="1"/>
</dbReference>
<dbReference type="CDD" id="cd16655">
    <property type="entry name" value="RING-Ubox_WDSUB1-like"/>
    <property type="match status" value="1"/>
</dbReference>
<accession>T0R8H9</accession>
<evidence type="ECO:0000256" key="1">
    <source>
        <dbReference type="SAM" id="MobiDB-lite"/>
    </source>
</evidence>
<gene>
    <name evidence="3" type="ORF">SDRG_13925</name>
</gene>
<protein>
    <recommendedName>
        <fullName evidence="2">U-box domain-containing protein</fullName>
    </recommendedName>
</protein>
<dbReference type="PANTHER" id="PTHR46573">
    <property type="entry name" value="WD REPEAT, SAM AND U-BOX DOMAIN-CONTAINING PROTEIN 1"/>
    <property type="match status" value="1"/>
</dbReference>
<evidence type="ECO:0000313" key="3">
    <source>
        <dbReference type="EMBL" id="EQC28378.1"/>
    </source>
</evidence>
<dbReference type="OMA" id="FTCAITH"/>
<organism evidence="3 4">
    <name type="scientific">Saprolegnia diclina (strain VS20)</name>
    <dbReference type="NCBI Taxonomy" id="1156394"/>
    <lineage>
        <taxon>Eukaryota</taxon>
        <taxon>Sar</taxon>
        <taxon>Stramenopiles</taxon>
        <taxon>Oomycota</taxon>
        <taxon>Saprolegniomycetes</taxon>
        <taxon>Saprolegniales</taxon>
        <taxon>Saprolegniaceae</taxon>
        <taxon>Saprolegnia</taxon>
    </lineage>
</organism>
<dbReference type="PROSITE" id="PS51698">
    <property type="entry name" value="U_BOX"/>
    <property type="match status" value="1"/>
</dbReference>
<dbReference type="eggNOG" id="ENOG502SDJ3">
    <property type="taxonomic scope" value="Eukaryota"/>
</dbReference>
<dbReference type="EMBL" id="JH767195">
    <property type="protein sequence ID" value="EQC28378.1"/>
    <property type="molecule type" value="Genomic_DNA"/>
</dbReference>
<dbReference type="InterPro" id="IPR003613">
    <property type="entry name" value="Ubox_domain"/>
</dbReference>
<dbReference type="Proteomes" id="UP000030762">
    <property type="component" value="Unassembled WGS sequence"/>
</dbReference>
<sequence>MATPLDAFTCAITHDVMTDPVVTADGQSYERAAIERWLTDHDTSPATNQRLPSRALLPNVALKKAIDEHRSAQPTHASPARSRSNEASRRRALSPDHEATRSVRQATHVLTRDQALPETGYFVYRTEGNLDLFKHPSLYDPAVGPNRERLVLPAGELVVVSQREYGRDSNHVFLKLSTENEPALQGLYILEQGRYPPYAPTAIQAIVTKEVAVYRALAATLRYYRPTTSTTGVLTLTDRSITINTLLAANLHVRDPVTRIEFVRLDNSTLWVPSALLTQMTLRTAHLVVRPKAYLSLRRNIFASDEAALVSVGTLAVSRQQTTIAGVCYANVTTNNVSGWCTLQHDDFVTSCPPRLAEKSAGLFLPVVILQGRYYLVVANQVQSDGSITQCIKYSLPNSMARQIENCISKGRHVTHAALGPNAEWYISGTKPDGSGGCAWVSNNVPAAFRGVMTTNCRVAFGELGAYVCDDGTSVYTAGVPLAFRDRLATATARPFVSFGLAGERGCFIHDTKGGYMANMSQFFEYDVLDPAPPKRFGRLIAVIYSNGEHIKIHENSFTSTGNVPLAMRDELDAFYRRHQRMQNERRQLIKRYNLLATTTA</sequence>
<feature type="compositionally biased region" description="Basic and acidic residues" evidence="1">
    <location>
        <begin position="83"/>
        <end position="101"/>
    </location>
</feature>
<reference evidence="3 4" key="1">
    <citation type="submission" date="2012-04" db="EMBL/GenBank/DDBJ databases">
        <title>The Genome Sequence of Saprolegnia declina VS20.</title>
        <authorList>
            <consortium name="The Broad Institute Genome Sequencing Platform"/>
            <person name="Russ C."/>
            <person name="Nusbaum C."/>
            <person name="Tyler B."/>
            <person name="van West P."/>
            <person name="Dieguez-Uribeondo J."/>
            <person name="de Bruijn I."/>
            <person name="Tripathy S."/>
            <person name="Jiang R."/>
            <person name="Young S.K."/>
            <person name="Zeng Q."/>
            <person name="Gargeya S."/>
            <person name="Fitzgerald M."/>
            <person name="Haas B."/>
            <person name="Abouelleil A."/>
            <person name="Alvarado L."/>
            <person name="Arachchi H.M."/>
            <person name="Berlin A."/>
            <person name="Chapman S.B."/>
            <person name="Goldberg J."/>
            <person name="Griggs A."/>
            <person name="Gujja S."/>
            <person name="Hansen M."/>
            <person name="Howarth C."/>
            <person name="Imamovic A."/>
            <person name="Larimer J."/>
            <person name="McCowen C."/>
            <person name="Montmayeur A."/>
            <person name="Murphy C."/>
            <person name="Neiman D."/>
            <person name="Pearson M."/>
            <person name="Priest M."/>
            <person name="Roberts A."/>
            <person name="Saif S."/>
            <person name="Shea T."/>
            <person name="Sisk P."/>
            <person name="Sykes S."/>
            <person name="Wortman J."/>
            <person name="Nusbaum C."/>
            <person name="Birren B."/>
        </authorList>
    </citation>
    <scope>NUCLEOTIDE SEQUENCE [LARGE SCALE GENOMIC DNA]</scope>
    <source>
        <strain evidence="3 4">VS20</strain>
    </source>
</reference>
<proteinExistence type="predicted"/>
<dbReference type="AlphaFoldDB" id="T0R8H9"/>
<name>T0R8H9_SAPDV</name>
<evidence type="ECO:0000259" key="2">
    <source>
        <dbReference type="PROSITE" id="PS51698"/>
    </source>
</evidence>
<dbReference type="PANTHER" id="PTHR46573:SF1">
    <property type="entry name" value="WD REPEAT, SAM AND U-BOX DOMAIN-CONTAINING PROTEIN 1"/>
    <property type="match status" value="1"/>
</dbReference>
<dbReference type="Pfam" id="PF04564">
    <property type="entry name" value="U-box"/>
    <property type="match status" value="1"/>
</dbReference>
<dbReference type="GeneID" id="19954652"/>
<dbReference type="VEuPathDB" id="FungiDB:SDRG_13925"/>
<feature type="region of interest" description="Disordered" evidence="1">
    <location>
        <begin position="68"/>
        <end position="104"/>
    </location>
</feature>
<dbReference type="OrthoDB" id="424220at2759"/>
<keyword evidence="4" id="KW-1185">Reference proteome</keyword>
<dbReference type="InParanoid" id="T0R8H9"/>
<dbReference type="GO" id="GO:0016567">
    <property type="term" value="P:protein ubiquitination"/>
    <property type="evidence" value="ECO:0007669"/>
    <property type="project" value="InterPro"/>
</dbReference>
<dbReference type="InterPro" id="IPR052085">
    <property type="entry name" value="WD-SAM-U-box"/>
</dbReference>
<dbReference type="STRING" id="1156394.T0R8H9"/>
<dbReference type="GO" id="GO:0004842">
    <property type="term" value="F:ubiquitin-protein transferase activity"/>
    <property type="evidence" value="ECO:0007669"/>
    <property type="project" value="InterPro"/>
</dbReference>